<sequence>MEQLSYPVPSGLSAIPKESLDLRPDAEVDQQIMTPEAIRDEKNVFFFWHSGYENMHNYTKRNVRTWHRRFSKKGWVIHVVDLQPGSSFNIANYVDVNDPANFPKAFSDGAIEGPYGPQHTSDLVRWPLLLKYGGFYADVGMMPIGDIDRLWNTTIGDPKSGFEVVSYNLGGLQGRNLANYFLGSNKNNVLFQRCHRLFLELWAADGGKSCTDGMHLNPLVTNIPPQDGGGNSLAFEHDGRSYTHEEGCKILTDYVIQAQAMSLVMGLVDEEENWDGPKYVAERVFAMEYAEGSQLMNLLTMWNGPRQFELMSLSLPKEGEEETEDQKEARNVVEQCLQKSFCVKLAHGLIIKVLGQTLGSLWRDHTGSDDVPWTYGHWLRHGMVHWEQPHLMPRLEFEVIEPFKRGPLLRVA</sequence>
<organism evidence="1 2">
    <name type="scientific">Trichothecium roseum</name>
    <dbReference type="NCBI Taxonomy" id="47278"/>
    <lineage>
        <taxon>Eukaryota</taxon>
        <taxon>Fungi</taxon>
        <taxon>Dikarya</taxon>
        <taxon>Ascomycota</taxon>
        <taxon>Pezizomycotina</taxon>
        <taxon>Sordariomycetes</taxon>
        <taxon>Hypocreomycetidae</taxon>
        <taxon>Hypocreales</taxon>
        <taxon>Hypocreales incertae sedis</taxon>
        <taxon>Trichothecium</taxon>
    </lineage>
</organism>
<keyword evidence="2" id="KW-1185">Reference proteome</keyword>
<evidence type="ECO:0000313" key="1">
    <source>
        <dbReference type="EMBL" id="KAI9897511.1"/>
    </source>
</evidence>
<protein>
    <submittedName>
        <fullName evidence="1">Uncharacterized protein</fullName>
    </submittedName>
</protein>
<dbReference type="Proteomes" id="UP001163324">
    <property type="component" value="Chromosome 7"/>
</dbReference>
<gene>
    <name evidence="1" type="ORF">N3K66_007367</name>
</gene>
<reference evidence="1" key="1">
    <citation type="submission" date="2022-10" db="EMBL/GenBank/DDBJ databases">
        <title>Complete Genome of Trichothecium roseum strain YXFP-22015, a Plant Pathogen Isolated from Citrus.</title>
        <authorList>
            <person name="Wang Y."/>
            <person name="Zhu L."/>
        </authorList>
    </citation>
    <scope>NUCLEOTIDE SEQUENCE</scope>
    <source>
        <strain evidence="1">YXFP-22015</strain>
    </source>
</reference>
<proteinExistence type="predicted"/>
<dbReference type="EMBL" id="CM047946">
    <property type="protein sequence ID" value="KAI9897511.1"/>
    <property type="molecule type" value="Genomic_DNA"/>
</dbReference>
<comment type="caution">
    <text evidence="1">The sequence shown here is derived from an EMBL/GenBank/DDBJ whole genome shotgun (WGS) entry which is preliminary data.</text>
</comment>
<name>A0ACC0UV19_9HYPO</name>
<evidence type="ECO:0000313" key="2">
    <source>
        <dbReference type="Proteomes" id="UP001163324"/>
    </source>
</evidence>
<accession>A0ACC0UV19</accession>